<evidence type="ECO:0008006" key="3">
    <source>
        <dbReference type="Google" id="ProtNLM"/>
    </source>
</evidence>
<evidence type="ECO:0000313" key="1">
    <source>
        <dbReference type="EMBL" id="EGO61786.1"/>
    </source>
</evidence>
<sequence>MGRLVIVRGGGDLASGIIHRLFRAGYDIIVTETEFPTVIRRTVAYAAAVYAGSVTVEELQADYCPMNEALQKIRDGIIPVIADSGGESIRLYKPAAVVDAILAKKNLGTTLNAASAVIGVGPGFTAGRDVHAVIESMRGHDLGRVYL</sequence>
<reference evidence="1 2" key="1">
    <citation type="journal article" date="2011" name="EMBO J.">
        <title>Structural diversity of bacterial flagellar motors.</title>
        <authorList>
            <person name="Chen S."/>
            <person name="Beeby M."/>
            <person name="Murphy G.E."/>
            <person name="Leadbetter J.R."/>
            <person name="Hendrixson D.R."/>
            <person name="Briegel A."/>
            <person name="Li Z."/>
            <person name="Shi J."/>
            <person name="Tocheva E.I."/>
            <person name="Muller A."/>
            <person name="Dobro M.J."/>
            <person name="Jensen G.J."/>
        </authorList>
    </citation>
    <scope>NUCLEOTIDE SEQUENCE [LARGE SCALE GENOMIC DNA]</scope>
    <source>
        <strain evidence="1 2">DSM 6540</strain>
    </source>
</reference>
<protein>
    <recommendedName>
        <fullName evidence="3">Molybdenum hydroxylase</fullName>
    </recommendedName>
</protein>
<dbReference type="AlphaFoldDB" id="F7NQ27"/>
<keyword evidence="2" id="KW-1185">Reference proteome</keyword>
<dbReference type="Proteomes" id="UP000003240">
    <property type="component" value="Unassembled WGS sequence"/>
</dbReference>
<dbReference type="STRING" id="1009370.ALO_21139"/>
<dbReference type="RefSeq" id="WP_004099875.1">
    <property type="nucleotide sequence ID" value="NZ_AFGF01000280.1"/>
</dbReference>
<dbReference type="eggNOG" id="COG3608">
    <property type="taxonomic scope" value="Bacteria"/>
</dbReference>
<proteinExistence type="predicted"/>
<name>F7NQ27_9FIRM</name>
<gene>
    <name evidence="1" type="ORF">ALO_21139</name>
</gene>
<accession>F7NQ27</accession>
<dbReference type="EMBL" id="AFGF01000280">
    <property type="protein sequence ID" value="EGO61786.1"/>
    <property type="molecule type" value="Genomic_DNA"/>
</dbReference>
<comment type="caution">
    <text evidence="1">The sequence shown here is derived from an EMBL/GenBank/DDBJ whole genome shotgun (WGS) entry which is preliminary data.</text>
</comment>
<organism evidence="1 2">
    <name type="scientific">Acetonema longum DSM 6540</name>
    <dbReference type="NCBI Taxonomy" id="1009370"/>
    <lineage>
        <taxon>Bacteria</taxon>
        <taxon>Bacillati</taxon>
        <taxon>Bacillota</taxon>
        <taxon>Negativicutes</taxon>
        <taxon>Acetonemataceae</taxon>
        <taxon>Acetonema</taxon>
    </lineage>
</organism>
<evidence type="ECO:0000313" key="2">
    <source>
        <dbReference type="Proteomes" id="UP000003240"/>
    </source>
</evidence>